<reference evidence="2 4" key="1">
    <citation type="submission" date="2014-10" db="EMBL/GenBank/DDBJ databases">
        <title>Draft genome of phytase producing Bacillus ginsengihumi strain M2.11.</title>
        <authorList>
            <person name="Toymentseva A."/>
            <person name="Boulygina E.A."/>
            <person name="Kazakov S.V."/>
            <person name="Kayumov I."/>
            <person name="Suleimanova A.D."/>
            <person name="Mardanova A.M."/>
            <person name="Maria S.N."/>
            <person name="Sergey M.Y."/>
            <person name="Sharipova M.R."/>
        </authorList>
    </citation>
    <scope>NUCLEOTIDE SEQUENCE [LARGE SCALE GENOMIC DNA]</scope>
    <source>
        <strain evidence="2 4">M2.11</strain>
    </source>
</reference>
<evidence type="ECO:0000256" key="1">
    <source>
        <dbReference type="SAM" id="Coils"/>
    </source>
</evidence>
<dbReference type="Proteomes" id="UP000476934">
    <property type="component" value="Unassembled WGS sequence"/>
</dbReference>
<reference evidence="3 5" key="2">
    <citation type="submission" date="2020-02" db="EMBL/GenBank/DDBJ databases">
        <authorList>
            <person name="Feng H."/>
        </authorList>
    </citation>
    <scope>NUCLEOTIDE SEQUENCE [LARGE SCALE GENOMIC DNA]</scope>
    <source>
        <strain evidence="3 5">Gsoil 114</strain>
    </source>
</reference>
<organism evidence="2 4">
    <name type="scientific">Heyndrickxia ginsengihumi</name>
    <dbReference type="NCBI Taxonomy" id="363870"/>
    <lineage>
        <taxon>Bacteria</taxon>
        <taxon>Bacillati</taxon>
        <taxon>Bacillota</taxon>
        <taxon>Bacilli</taxon>
        <taxon>Bacillales</taxon>
        <taxon>Bacillaceae</taxon>
        <taxon>Heyndrickxia</taxon>
    </lineage>
</organism>
<proteinExistence type="predicted"/>
<comment type="caution">
    <text evidence="2">The sequence shown here is derived from an EMBL/GenBank/DDBJ whole genome shotgun (WGS) entry which is preliminary data.</text>
</comment>
<dbReference type="InterPro" id="IPR019668">
    <property type="entry name" value="Uncharacterised_YtzC"/>
</dbReference>
<reference evidence="3 5" key="3">
    <citation type="submission" date="2020-03" db="EMBL/GenBank/DDBJ databases">
        <title>Bacillus aquiflavi sp. nov., isolated from yellow water of strong flavor Chinese baijiu in Yibin region of China.</title>
        <authorList>
            <person name="Xie J."/>
        </authorList>
    </citation>
    <scope>NUCLEOTIDE SEQUENCE [LARGE SCALE GENOMIC DNA]</scope>
    <source>
        <strain evidence="3 5">Gsoil 114</strain>
    </source>
</reference>
<dbReference type="AlphaFoldDB" id="A0A0A6VED9"/>
<dbReference type="STRING" id="363870.NG54_06120"/>
<dbReference type="Proteomes" id="UP000030588">
    <property type="component" value="Unassembled WGS sequence"/>
</dbReference>
<protein>
    <submittedName>
        <fullName evidence="3">YtzC family protein</fullName>
    </submittedName>
</protein>
<evidence type="ECO:0000313" key="4">
    <source>
        <dbReference type="Proteomes" id="UP000030588"/>
    </source>
</evidence>
<gene>
    <name evidence="3" type="ORF">G4D61_13700</name>
    <name evidence="2" type="ORF">NG54_06120</name>
</gene>
<evidence type="ECO:0000313" key="3">
    <source>
        <dbReference type="EMBL" id="NEY21006.1"/>
    </source>
</evidence>
<dbReference type="EMBL" id="JRUN01000013">
    <property type="protein sequence ID" value="KHD85946.1"/>
    <property type="molecule type" value="Genomic_DNA"/>
</dbReference>
<evidence type="ECO:0000313" key="5">
    <source>
        <dbReference type="Proteomes" id="UP000476934"/>
    </source>
</evidence>
<dbReference type="OrthoDB" id="2970872at2"/>
<feature type="coiled-coil region" evidence="1">
    <location>
        <begin position="36"/>
        <end position="88"/>
    </location>
</feature>
<keyword evidence="5" id="KW-1185">Reference proteome</keyword>
<evidence type="ECO:0000313" key="2">
    <source>
        <dbReference type="EMBL" id="KHD85946.1"/>
    </source>
</evidence>
<dbReference type="RefSeq" id="WP_025729957.1">
    <property type="nucleotide sequence ID" value="NZ_JAAIWK010000024.1"/>
</dbReference>
<accession>A0A0A6VED9</accession>
<name>A0A0A6VED9_9BACI</name>
<sequence length="92" mass="10917">MATRESVGNCIRKCEEAMEYAREQFKEGNLQGNYNSFDYTEALRKLEQSYNELEKLKLSANAQQREELDRARLELQQLQNQIILQDTETFTY</sequence>
<dbReference type="EMBL" id="JAAIWK010000024">
    <property type="protein sequence ID" value="NEY21006.1"/>
    <property type="molecule type" value="Genomic_DNA"/>
</dbReference>
<keyword evidence="1" id="KW-0175">Coiled coil</keyword>
<dbReference type="Pfam" id="PF10732">
    <property type="entry name" value="DUF2524"/>
    <property type="match status" value="1"/>
</dbReference>